<feature type="compositionally biased region" description="Low complexity" evidence="1">
    <location>
        <begin position="10"/>
        <end position="20"/>
    </location>
</feature>
<accession>A0A1H1FGA0</accession>
<organism evidence="3 4">
    <name type="scientific">Thermostaphylospora chromogena</name>
    <dbReference type="NCBI Taxonomy" id="35622"/>
    <lineage>
        <taxon>Bacteria</taxon>
        <taxon>Bacillati</taxon>
        <taxon>Actinomycetota</taxon>
        <taxon>Actinomycetes</taxon>
        <taxon>Streptosporangiales</taxon>
        <taxon>Thermomonosporaceae</taxon>
        <taxon>Thermostaphylospora</taxon>
    </lineage>
</organism>
<protein>
    <submittedName>
        <fullName evidence="3">Uncharacterized protein</fullName>
    </submittedName>
</protein>
<feature type="transmembrane region" description="Helical" evidence="2">
    <location>
        <begin position="226"/>
        <end position="246"/>
    </location>
</feature>
<feature type="transmembrane region" description="Helical" evidence="2">
    <location>
        <begin position="90"/>
        <end position="110"/>
    </location>
</feature>
<gene>
    <name evidence="3" type="ORF">SAMN04489764_2969</name>
</gene>
<sequence>MKGFTREPAGHAAAPEPGVPTVSPMESRAPADIAAEPGDGGVNLADLAAFDRRQRRIQHHVLLSFVLGMLFGMFGAAVGEPTASHLAAVFHPYAYLLLSVLLGGTAAGLGWAMLASLLAAVTPAVSGPAVSTFLVAGPGGEAFDWWMYDDLGLMSAIFLAGVGGYAAARTGRPGDVAAGLLCGVLLADVVARTVQDGPPFWPVPALLVAAFVTGTAAVLRRTPVAFLRAFLIAVIPPVVLAIVFSLG</sequence>
<evidence type="ECO:0000256" key="1">
    <source>
        <dbReference type="SAM" id="MobiDB-lite"/>
    </source>
</evidence>
<keyword evidence="4" id="KW-1185">Reference proteome</keyword>
<evidence type="ECO:0000313" key="4">
    <source>
        <dbReference type="Proteomes" id="UP000217103"/>
    </source>
</evidence>
<feature type="transmembrane region" description="Helical" evidence="2">
    <location>
        <begin position="175"/>
        <end position="194"/>
    </location>
</feature>
<evidence type="ECO:0000256" key="2">
    <source>
        <dbReference type="SAM" id="Phobius"/>
    </source>
</evidence>
<evidence type="ECO:0000313" key="3">
    <source>
        <dbReference type="EMBL" id="SDQ99844.1"/>
    </source>
</evidence>
<keyword evidence="2" id="KW-1133">Transmembrane helix</keyword>
<dbReference type="EMBL" id="FNKK01000002">
    <property type="protein sequence ID" value="SDQ99844.1"/>
    <property type="molecule type" value="Genomic_DNA"/>
</dbReference>
<name>A0A1H1FGA0_9ACTN</name>
<reference evidence="3 4" key="1">
    <citation type="submission" date="2016-10" db="EMBL/GenBank/DDBJ databases">
        <authorList>
            <person name="de Groot N.N."/>
        </authorList>
    </citation>
    <scope>NUCLEOTIDE SEQUENCE [LARGE SCALE GENOMIC DNA]</scope>
    <source>
        <strain evidence="3 4">DSM 43794</strain>
    </source>
</reference>
<dbReference type="AlphaFoldDB" id="A0A1H1FGA0"/>
<proteinExistence type="predicted"/>
<dbReference type="STRING" id="35622.SAMN04489764_2969"/>
<keyword evidence="2" id="KW-0472">Membrane</keyword>
<feature type="transmembrane region" description="Helical" evidence="2">
    <location>
        <begin position="151"/>
        <end position="168"/>
    </location>
</feature>
<feature type="transmembrane region" description="Helical" evidence="2">
    <location>
        <begin position="61"/>
        <end position="78"/>
    </location>
</feature>
<keyword evidence="2" id="KW-0812">Transmembrane</keyword>
<feature type="transmembrane region" description="Helical" evidence="2">
    <location>
        <begin position="200"/>
        <end position="219"/>
    </location>
</feature>
<feature type="region of interest" description="Disordered" evidence="1">
    <location>
        <begin position="1"/>
        <end position="26"/>
    </location>
</feature>
<dbReference type="Proteomes" id="UP000217103">
    <property type="component" value="Unassembled WGS sequence"/>
</dbReference>
<feature type="transmembrane region" description="Helical" evidence="2">
    <location>
        <begin position="117"/>
        <end position="139"/>
    </location>
</feature>